<dbReference type="InterPro" id="IPR016187">
    <property type="entry name" value="CTDL_fold"/>
</dbReference>
<dbReference type="GO" id="GO:0098609">
    <property type="term" value="P:cell-cell adhesion"/>
    <property type="evidence" value="ECO:0007669"/>
    <property type="project" value="TreeGrafter"/>
</dbReference>
<dbReference type="SUPFAM" id="SSF56436">
    <property type="entry name" value="C-type lectin-like"/>
    <property type="match status" value="1"/>
</dbReference>
<dbReference type="PROSITE" id="PS50835">
    <property type="entry name" value="IG_LIKE"/>
    <property type="match status" value="6"/>
</dbReference>
<dbReference type="SUPFAM" id="SSF48726">
    <property type="entry name" value="Immunoglobulin"/>
    <property type="match status" value="6"/>
</dbReference>
<keyword evidence="10" id="KW-1015">Disulfide bond</keyword>
<dbReference type="FunFam" id="2.60.40.10:FF:001933">
    <property type="entry name" value="Blast:Contactin"/>
    <property type="match status" value="1"/>
</dbReference>
<dbReference type="InterPro" id="IPR003961">
    <property type="entry name" value="FN3_dom"/>
</dbReference>
<dbReference type="GO" id="GO:0019991">
    <property type="term" value="P:septate junction assembly"/>
    <property type="evidence" value="ECO:0007669"/>
    <property type="project" value="UniProtKB-ARBA"/>
</dbReference>
<organism evidence="18">
    <name type="scientific">Anopheles marajoara</name>
    <dbReference type="NCBI Taxonomy" id="58244"/>
    <lineage>
        <taxon>Eukaryota</taxon>
        <taxon>Metazoa</taxon>
        <taxon>Ecdysozoa</taxon>
        <taxon>Arthropoda</taxon>
        <taxon>Hexapoda</taxon>
        <taxon>Insecta</taxon>
        <taxon>Pterygota</taxon>
        <taxon>Neoptera</taxon>
        <taxon>Endopterygota</taxon>
        <taxon>Diptera</taxon>
        <taxon>Nematocera</taxon>
        <taxon>Culicoidea</taxon>
        <taxon>Culicidae</taxon>
        <taxon>Anophelinae</taxon>
        <taxon>Anopheles</taxon>
    </lineage>
</organism>
<evidence type="ECO:0000256" key="4">
    <source>
        <dbReference type="ARBA" id="ARBA00022622"/>
    </source>
</evidence>
<dbReference type="SMART" id="SM00060">
    <property type="entry name" value="FN3"/>
    <property type="match status" value="4"/>
</dbReference>
<keyword evidence="11" id="KW-0325">Glycoprotein</keyword>
<dbReference type="GO" id="GO:0030424">
    <property type="term" value="C:axon"/>
    <property type="evidence" value="ECO:0007669"/>
    <property type="project" value="TreeGrafter"/>
</dbReference>
<keyword evidence="8" id="KW-0965">Cell junction</keyword>
<dbReference type="GO" id="GO:0005918">
    <property type="term" value="C:septate junction"/>
    <property type="evidence" value="ECO:0007669"/>
    <property type="project" value="UniProtKB-SubCell"/>
</dbReference>
<evidence type="ECO:0000256" key="13">
    <source>
        <dbReference type="ARBA" id="ARBA00023319"/>
    </source>
</evidence>
<dbReference type="InterPro" id="IPR013783">
    <property type="entry name" value="Ig-like_fold"/>
</dbReference>
<dbReference type="PANTHER" id="PTHR44170">
    <property type="entry name" value="PROTEIN SIDEKICK"/>
    <property type="match status" value="1"/>
</dbReference>
<dbReference type="InterPro" id="IPR003598">
    <property type="entry name" value="Ig_sub2"/>
</dbReference>
<evidence type="ECO:0000256" key="14">
    <source>
        <dbReference type="ARBA" id="ARBA00060461"/>
    </source>
</evidence>
<dbReference type="InterPro" id="IPR036116">
    <property type="entry name" value="FN3_sf"/>
</dbReference>
<dbReference type="InterPro" id="IPR007110">
    <property type="entry name" value="Ig-like_dom"/>
</dbReference>
<comment type="similarity">
    <text evidence="2">Belongs to the immunoglobulin superfamily. Contactin family.</text>
</comment>
<dbReference type="CDD" id="cd00063">
    <property type="entry name" value="FN3"/>
    <property type="match status" value="4"/>
</dbReference>
<feature type="domain" description="Fibronectin type-III" evidence="17">
    <location>
        <begin position="1082"/>
        <end position="1180"/>
    </location>
</feature>
<dbReference type="FunFam" id="2.60.40.10:FF:000035">
    <property type="entry name" value="Contactin 1"/>
    <property type="match status" value="1"/>
</dbReference>
<keyword evidence="12" id="KW-0449">Lipoprotein</keyword>
<dbReference type="GO" id="GO:0061343">
    <property type="term" value="P:cell adhesion involved in heart morphogenesis"/>
    <property type="evidence" value="ECO:0007669"/>
    <property type="project" value="UniProtKB-ARBA"/>
</dbReference>
<evidence type="ECO:0000256" key="12">
    <source>
        <dbReference type="ARBA" id="ARBA00023288"/>
    </source>
</evidence>
<feature type="chain" id="PRO_5014649734" evidence="15">
    <location>
        <begin position="23"/>
        <end position="1311"/>
    </location>
</feature>
<evidence type="ECO:0000256" key="10">
    <source>
        <dbReference type="ARBA" id="ARBA00023157"/>
    </source>
</evidence>
<dbReference type="FunFam" id="2.60.40.10:FF:000064">
    <property type="entry name" value="Contactin 1"/>
    <property type="match status" value="1"/>
</dbReference>
<dbReference type="InterPro" id="IPR013098">
    <property type="entry name" value="Ig_I-set"/>
</dbReference>
<dbReference type="GO" id="GO:0007411">
    <property type="term" value="P:axon guidance"/>
    <property type="evidence" value="ECO:0007669"/>
    <property type="project" value="TreeGrafter"/>
</dbReference>
<dbReference type="PANTHER" id="PTHR44170:SF6">
    <property type="entry name" value="CONTACTIN"/>
    <property type="match status" value="1"/>
</dbReference>
<name>A0A2M4B9U7_9DIPT</name>
<dbReference type="GO" id="GO:0098552">
    <property type="term" value="C:side of membrane"/>
    <property type="evidence" value="ECO:0007669"/>
    <property type="project" value="UniProtKB-KW"/>
</dbReference>
<feature type="domain" description="Ig-like" evidence="16">
    <location>
        <begin position="484"/>
        <end position="564"/>
    </location>
</feature>
<keyword evidence="7" id="KW-0130">Cell adhesion</keyword>
<accession>A0A2M4B9U7</accession>
<proteinExistence type="inferred from homology"/>
<feature type="domain" description="Fibronectin type-III" evidence="17">
    <location>
        <begin position="1185"/>
        <end position="1288"/>
    </location>
</feature>
<evidence type="ECO:0000256" key="11">
    <source>
        <dbReference type="ARBA" id="ARBA00023180"/>
    </source>
</evidence>
<evidence type="ECO:0000256" key="15">
    <source>
        <dbReference type="SAM" id="SignalP"/>
    </source>
</evidence>
<evidence type="ECO:0000256" key="3">
    <source>
        <dbReference type="ARBA" id="ARBA00022475"/>
    </source>
</evidence>
<dbReference type="Pfam" id="PF07679">
    <property type="entry name" value="I-set"/>
    <property type="match status" value="1"/>
</dbReference>
<dbReference type="GO" id="GO:0005886">
    <property type="term" value="C:plasma membrane"/>
    <property type="evidence" value="ECO:0007669"/>
    <property type="project" value="UniProtKB-SubCell"/>
</dbReference>
<evidence type="ECO:0000256" key="7">
    <source>
        <dbReference type="ARBA" id="ARBA00022889"/>
    </source>
</evidence>
<dbReference type="SMART" id="SM00034">
    <property type="entry name" value="CLECT"/>
    <property type="match status" value="1"/>
</dbReference>
<keyword evidence="5 15" id="KW-0732">Signal</keyword>
<dbReference type="FunFam" id="2.60.40.10:FF:001698">
    <property type="entry name" value="contactin"/>
    <property type="match status" value="1"/>
</dbReference>
<keyword evidence="3" id="KW-1003">Cell membrane</keyword>
<dbReference type="GO" id="GO:0021682">
    <property type="term" value="P:nerve maturation"/>
    <property type="evidence" value="ECO:0007669"/>
    <property type="project" value="UniProtKB-ARBA"/>
</dbReference>
<sequence>MAVRLVYLICVCGFLKLGSVAGQQTLYTGKNRFFEEGNAYRREQSGLNNLDDAFLKSSSDRQSLEDFFCPEYWTAFRNTCLRIYKSPRKNWYDAQKICQANQGDLVSIDTIEKHSFLVKLMDQDVSRQHRYYVSARQVSIGNWVNADKSQLIAIEDAINYEESEEESTDELQSYFEGNKNGIERGGDSLELGNKYFQNDRYRNRNYIVLGFNMRNERWQFYPVTGDDSYLFICESRSLYSAENMNTLLENRRSYDYGLELKDLEKIPRGPYFIKQPVDTTYDTGKFQITKDVTLSCLAGGYPTPKYTWYKEEYVKDNLTVIPIDPLKNSYHTVSGGNLIIHNPTQNRDQGTYHCTAHNPYGKIISESVQLNFGYILEFNLQRAPEKGEENWGKALVCEEPQHYPDVKFYWSRNFFPNFVYEDQRVFVSHDGSIYFSSLEIMDRANYSCTVLSTVSDTGRNGPFFELSVSPSPHYQDLIFANSFPKAFPKVPLAGKDIRLECMTYGYPVASYNWTRRNGNLPRLSRLENFNRVLVIQNATVNDNGEYACTARNGKKSIVQSIFVNVQMEPNFTIPLRDRTRDFQSSVTFLCEAFAIPDVNYTWYKNGELMDDREGGKFNRDKYTIQDNLLKINFLEPETDDGMYQCKATNQLKGVYSSAQLRVLSMKPSFKKRPLESEIYSIANGNTTIVCEPEAAPTPKIVWKKDGTVIGSGGHRKIYPTGTLFISPTSRDDEGTYTCIASNNQGMAESKARLIVLQELRFTEQLPNKLIKQIGEMLYLRCDVTYDQLLDVAFIWTHNGQVLNVDNPEDERRRTASLGPAQWDSARIRIHYNNLEVHNLTLVDGGEYECIAKSSVNRIVSKSQVLIQGPPGAPGAVKVIDIKKTEAMLEWTNGNENGRPILYYNILGRTNWNRTWVNITQNVIAQEVDRYNGRRRATVGNLTPWCGYEFSVVAVNDLGIGPPSLPSPVYSTQKDKPYIAPRNVGGGGGKIGDLTITWDPLLPQEQNSIEIHYKVFYRLHGQREWASEELKRQGNMGKAVIHVPTDKYYTMYEVKVQAINDLGMGPISEPVTIYSAEDMPQVAPQQTIARSFNSTALNVSWVPVSHNRESIRGKLIGHRLKYWKKEHKEEDSVYYLSRTTRPWALIVGLEPDTYYFVKVMAYNAAGEGPESERYLERTYRKAPQKPPSSVTIQGINPSTIQVEWRYIAPSQDEEPVQGYKIRIWEIDQDMSSANDTVVLIGKKLEKRIDNLTPGKSYNLRVLAFSNGGDGRMSSPPIQFKMGITHTPSNKSASLSSVPFSLIAILSTLLLVL</sequence>
<comment type="subcellular location">
    <subcellularLocation>
        <location evidence="14">Cell junction</location>
        <location evidence="14">Septate junction</location>
    </subcellularLocation>
    <subcellularLocation>
        <location evidence="1">Cell membrane</location>
        <topology evidence="1">Lipid-anchor</topology>
        <topology evidence="1">GPI-anchor</topology>
    </subcellularLocation>
</comment>
<dbReference type="InterPro" id="IPR003599">
    <property type="entry name" value="Ig_sub"/>
</dbReference>
<keyword evidence="13" id="KW-0393">Immunoglobulin domain</keyword>
<dbReference type="EMBL" id="GGFJ01000666">
    <property type="protein sequence ID" value="MBW49807.1"/>
    <property type="molecule type" value="Transcribed_RNA"/>
</dbReference>
<evidence type="ECO:0000256" key="2">
    <source>
        <dbReference type="ARBA" id="ARBA00009812"/>
    </source>
</evidence>
<dbReference type="Pfam" id="PF13927">
    <property type="entry name" value="Ig_3"/>
    <property type="match status" value="3"/>
</dbReference>
<dbReference type="SMART" id="SM00409">
    <property type="entry name" value="IG"/>
    <property type="match status" value="6"/>
</dbReference>
<feature type="signal peptide" evidence="15">
    <location>
        <begin position="1"/>
        <end position="22"/>
    </location>
</feature>
<keyword evidence="9" id="KW-0472">Membrane</keyword>
<protein>
    <submittedName>
        <fullName evidence="18">Putative contactin</fullName>
    </submittedName>
</protein>
<dbReference type="PROSITE" id="PS50853">
    <property type="entry name" value="FN3"/>
    <property type="match status" value="4"/>
</dbReference>
<dbReference type="GO" id="GO:0060857">
    <property type="term" value="P:establishment of glial blood-brain barrier"/>
    <property type="evidence" value="ECO:0007669"/>
    <property type="project" value="UniProtKB-ARBA"/>
</dbReference>
<dbReference type="CDD" id="cd00096">
    <property type="entry name" value="Ig"/>
    <property type="match status" value="1"/>
</dbReference>
<evidence type="ECO:0000256" key="8">
    <source>
        <dbReference type="ARBA" id="ARBA00022949"/>
    </source>
</evidence>
<dbReference type="CDD" id="cd00037">
    <property type="entry name" value="CLECT"/>
    <property type="match status" value="1"/>
</dbReference>
<feature type="domain" description="Fibronectin type-III" evidence="17">
    <location>
        <begin position="979"/>
        <end position="1077"/>
    </location>
</feature>
<dbReference type="Pfam" id="PF00041">
    <property type="entry name" value="fn3"/>
    <property type="match status" value="3"/>
</dbReference>
<dbReference type="FunFam" id="2.60.40.10:FF:000047">
    <property type="entry name" value="Contactin 1"/>
    <property type="match status" value="1"/>
</dbReference>
<dbReference type="GO" id="GO:0008366">
    <property type="term" value="P:axon ensheathment"/>
    <property type="evidence" value="ECO:0007669"/>
    <property type="project" value="UniProtKB-ARBA"/>
</dbReference>
<dbReference type="Pfam" id="PF00059">
    <property type="entry name" value="Lectin_C"/>
    <property type="match status" value="1"/>
</dbReference>
<dbReference type="FunFam" id="2.60.40.10:FF:000028">
    <property type="entry name" value="Neuronal cell adhesion molecule"/>
    <property type="match status" value="1"/>
</dbReference>
<keyword evidence="6" id="KW-0677">Repeat</keyword>
<keyword evidence="4" id="KW-0336">GPI-anchor</keyword>
<dbReference type="FunFam" id="2.60.40.10:FF:001529">
    <property type="entry name" value="Cell adhesion molecule"/>
    <property type="match status" value="1"/>
</dbReference>
<evidence type="ECO:0000256" key="1">
    <source>
        <dbReference type="ARBA" id="ARBA00004609"/>
    </source>
</evidence>
<dbReference type="InterPro" id="IPR036179">
    <property type="entry name" value="Ig-like_dom_sf"/>
</dbReference>
<feature type="domain" description="Ig-like" evidence="16">
    <location>
        <begin position="569"/>
        <end position="661"/>
    </location>
</feature>
<dbReference type="InterPro" id="IPR016186">
    <property type="entry name" value="C-type_lectin-like/link_sf"/>
</dbReference>
<feature type="domain" description="Ig-like" evidence="16">
    <location>
        <begin position="667"/>
        <end position="754"/>
    </location>
</feature>
<dbReference type="FunFam" id="2.60.40.10:FF:001582">
    <property type="entry name" value="Receptor tyrosine kinase Flt1b"/>
    <property type="match status" value="1"/>
</dbReference>
<evidence type="ECO:0000256" key="5">
    <source>
        <dbReference type="ARBA" id="ARBA00022729"/>
    </source>
</evidence>
<feature type="domain" description="Ig-like" evidence="16">
    <location>
        <begin position="270"/>
        <end position="371"/>
    </location>
</feature>
<evidence type="ECO:0000256" key="9">
    <source>
        <dbReference type="ARBA" id="ARBA00023136"/>
    </source>
</evidence>
<reference evidence="18" key="1">
    <citation type="submission" date="2018-01" db="EMBL/GenBank/DDBJ databases">
        <title>An insight into the sialome of Amazonian anophelines.</title>
        <authorList>
            <person name="Ribeiro J.M."/>
            <person name="Scarpassa V."/>
            <person name="Calvo E."/>
        </authorList>
    </citation>
    <scope>NUCLEOTIDE SEQUENCE</scope>
    <source>
        <tissue evidence="18">Salivary glands</tissue>
    </source>
</reference>
<dbReference type="SUPFAM" id="SSF49265">
    <property type="entry name" value="Fibronectin type III"/>
    <property type="match status" value="2"/>
</dbReference>
<feature type="domain" description="Ig-like" evidence="16">
    <location>
        <begin position="386"/>
        <end position="469"/>
    </location>
</feature>
<evidence type="ECO:0000259" key="17">
    <source>
        <dbReference type="PROSITE" id="PS50853"/>
    </source>
</evidence>
<feature type="domain" description="Fibronectin type-III" evidence="17">
    <location>
        <begin position="872"/>
        <end position="974"/>
    </location>
</feature>
<dbReference type="Gene3D" id="2.60.40.10">
    <property type="entry name" value="Immunoglobulins"/>
    <property type="match status" value="10"/>
</dbReference>
<evidence type="ECO:0000256" key="6">
    <source>
        <dbReference type="ARBA" id="ARBA00022737"/>
    </source>
</evidence>
<dbReference type="SMART" id="SM00408">
    <property type="entry name" value="IGc2"/>
    <property type="match status" value="5"/>
</dbReference>
<evidence type="ECO:0000313" key="18">
    <source>
        <dbReference type="EMBL" id="MBW49807.1"/>
    </source>
</evidence>
<dbReference type="Gene3D" id="3.10.100.10">
    <property type="entry name" value="Mannose-Binding Protein A, subunit A"/>
    <property type="match status" value="1"/>
</dbReference>
<feature type="domain" description="Ig-like" evidence="16">
    <location>
        <begin position="774"/>
        <end position="860"/>
    </location>
</feature>
<dbReference type="InterPro" id="IPR001304">
    <property type="entry name" value="C-type_lectin-like"/>
</dbReference>
<evidence type="ECO:0000259" key="16">
    <source>
        <dbReference type="PROSITE" id="PS50835"/>
    </source>
</evidence>